<proteinExistence type="predicted"/>
<dbReference type="AlphaFoldDB" id="A0A9P6MM92"/>
<name>A0A9P6MM92_9FUNG</name>
<organism evidence="2 3">
    <name type="scientific">Entomortierella chlamydospora</name>
    <dbReference type="NCBI Taxonomy" id="101097"/>
    <lineage>
        <taxon>Eukaryota</taxon>
        <taxon>Fungi</taxon>
        <taxon>Fungi incertae sedis</taxon>
        <taxon>Mucoromycota</taxon>
        <taxon>Mortierellomycotina</taxon>
        <taxon>Mortierellomycetes</taxon>
        <taxon>Mortierellales</taxon>
        <taxon>Mortierellaceae</taxon>
        <taxon>Entomortierella</taxon>
    </lineage>
</organism>
<evidence type="ECO:0000313" key="2">
    <source>
        <dbReference type="EMBL" id="KAG0007743.1"/>
    </source>
</evidence>
<accession>A0A9P6MM92</accession>
<protein>
    <submittedName>
        <fullName evidence="2">Uncharacterized protein</fullName>
    </submittedName>
</protein>
<reference evidence="2" key="1">
    <citation type="journal article" date="2020" name="Fungal Divers.">
        <title>Resolving the Mortierellaceae phylogeny through synthesis of multi-gene phylogenetics and phylogenomics.</title>
        <authorList>
            <person name="Vandepol N."/>
            <person name="Liber J."/>
            <person name="Desiro A."/>
            <person name="Na H."/>
            <person name="Kennedy M."/>
            <person name="Barry K."/>
            <person name="Grigoriev I.V."/>
            <person name="Miller A.N."/>
            <person name="O'Donnell K."/>
            <person name="Stajich J.E."/>
            <person name="Bonito G."/>
        </authorList>
    </citation>
    <scope>NUCLEOTIDE SEQUENCE</scope>
    <source>
        <strain evidence="2">NRRL 2769</strain>
    </source>
</reference>
<feature type="region of interest" description="Disordered" evidence="1">
    <location>
        <begin position="75"/>
        <end position="101"/>
    </location>
</feature>
<evidence type="ECO:0000313" key="3">
    <source>
        <dbReference type="Proteomes" id="UP000703661"/>
    </source>
</evidence>
<gene>
    <name evidence="2" type="ORF">BGZ80_004301</name>
</gene>
<keyword evidence="3" id="KW-1185">Reference proteome</keyword>
<dbReference type="Proteomes" id="UP000703661">
    <property type="component" value="Unassembled WGS sequence"/>
</dbReference>
<feature type="compositionally biased region" description="Polar residues" evidence="1">
    <location>
        <begin position="86"/>
        <end position="101"/>
    </location>
</feature>
<dbReference type="EMBL" id="JAAAID010002202">
    <property type="protein sequence ID" value="KAG0007743.1"/>
    <property type="molecule type" value="Genomic_DNA"/>
</dbReference>
<feature type="compositionally biased region" description="Basic and acidic residues" evidence="1">
    <location>
        <begin position="1"/>
        <end position="19"/>
    </location>
</feature>
<feature type="region of interest" description="Disordered" evidence="1">
    <location>
        <begin position="1"/>
        <end position="34"/>
    </location>
</feature>
<evidence type="ECO:0000256" key="1">
    <source>
        <dbReference type="SAM" id="MobiDB-lite"/>
    </source>
</evidence>
<comment type="caution">
    <text evidence="2">The sequence shown here is derived from an EMBL/GenBank/DDBJ whole genome shotgun (WGS) entry which is preliminary data.</text>
</comment>
<sequence>MEDKSPASKREGSNTDKQPKCLNGQQPGLDEDTIGGAITRLEINGDTKMSFSSSQNCGTSQHTVQAIYQSQQNHIRNGENTKKQIQRQVQSAHPHVQTLNL</sequence>